<keyword evidence="1" id="KW-1133">Transmembrane helix</keyword>
<organism evidence="2 3">
    <name type="scientific">Nitrosopumilus ureiphilus</name>
    <dbReference type="NCBI Taxonomy" id="1470067"/>
    <lineage>
        <taxon>Archaea</taxon>
        <taxon>Nitrososphaerota</taxon>
        <taxon>Nitrososphaeria</taxon>
        <taxon>Nitrosopumilales</taxon>
        <taxon>Nitrosopumilaceae</taxon>
        <taxon>Nitrosopumilus</taxon>
    </lineage>
</organism>
<dbReference type="EMBL" id="CP026995">
    <property type="protein sequence ID" value="QLH05985.1"/>
    <property type="molecule type" value="Genomic_DNA"/>
</dbReference>
<protein>
    <submittedName>
        <fullName evidence="2">Uncharacterized protein</fullName>
    </submittedName>
</protein>
<keyword evidence="3" id="KW-1185">Reference proteome</keyword>
<keyword evidence="1" id="KW-0472">Membrane</keyword>
<dbReference type="AlphaFoldDB" id="A0A7D5RFS5"/>
<reference evidence="2 3" key="1">
    <citation type="submission" date="2018-02" db="EMBL/GenBank/DDBJ databases">
        <title>Complete genome of Nitrosopumilus ureaphilus PS0.</title>
        <authorList>
            <person name="Qin W."/>
            <person name="Zheng Y."/>
            <person name="Stahl D.A."/>
        </authorList>
    </citation>
    <scope>NUCLEOTIDE SEQUENCE [LARGE SCALE GENOMIC DNA]</scope>
    <source>
        <strain evidence="2 3">PS0</strain>
    </source>
</reference>
<evidence type="ECO:0000256" key="1">
    <source>
        <dbReference type="SAM" id="Phobius"/>
    </source>
</evidence>
<dbReference type="RefSeq" id="WP_179372047.1">
    <property type="nucleotide sequence ID" value="NZ_CP026995.1"/>
</dbReference>
<dbReference type="KEGG" id="nue:C5F50_02020"/>
<feature type="transmembrane region" description="Helical" evidence="1">
    <location>
        <begin position="46"/>
        <end position="67"/>
    </location>
</feature>
<sequence length="114" mass="13247">MTKSIFDYISTISLIFLLSGVGILMTFYVIHVFFEWQFTDGKDIFNWVGLVVEIGIALGIIIAVWYYTRNEQTKTKNLISNIHEITEKLDRVIAEQNKLQSSRKQFLHESCLVI</sequence>
<gene>
    <name evidence="2" type="ORF">C5F50_02020</name>
</gene>
<name>A0A7D5RFS5_9ARCH</name>
<keyword evidence="1" id="KW-0812">Transmembrane</keyword>
<dbReference type="Proteomes" id="UP000509478">
    <property type="component" value="Chromosome"/>
</dbReference>
<feature type="transmembrane region" description="Helical" evidence="1">
    <location>
        <begin position="12"/>
        <end position="34"/>
    </location>
</feature>
<evidence type="ECO:0000313" key="3">
    <source>
        <dbReference type="Proteomes" id="UP000509478"/>
    </source>
</evidence>
<dbReference type="GeneID" id="56066799"/>
<accession>A0A7D5RFS5</accession>
<proteinExistence type="predicted"/>
<evidence type="ECO:0000313" key="2">
    <source>
        <dbReference type="EMBL" id="QLH05985.1"/>
    </source>
</evidence>